<protein>
    <submittedName>
        <fullName evidence="1">Uncharacterized protein</fullName>
    </submittedName>
</protein>
<proteinExistence type="predicted"/>
<accession>A0A4Z2ECM4</accession>
<name>A0A4Z2ECM4_9TELE</name>
<evidence type="ECO:0000313" key="2">
    <source>
        <dbReference type="Proteomes" id="UP000314294"/>
    </source>
</evidence>
<sequence length="72" mass="8301">MEMMPLNFSSTRSQMILLLKYCTGSHCKENNNNLMQNCSKLQGTSKRFSQRSWSRTGNLHGPRYDAWVQGNS</sequence>
<keyword evidence="2" id="KW-1185">Reference proteome</keyword>
<dbReference type="AlphaFoldDB" id="A0A4Z2ECM4"/>
<dbReference type="Proteomes" id="UP000314294">
    <property type="component" value="Unassembled WGS sequence"/>
</dbReference>
<dbReference type="EMBL" id="SRLO01010174">
    <property type="protein sequence ID" value="TNN26473.1"/>
    <property type="molecule type" value="Genomic_DNA"/>
</dbReference>
<evidence type="ECO:0000313" key="1">
    <source>
        <dbReference type="EMBL" id="TNN26473.1"/>
    </source>
</evidence>
<gene>
    <name evidence="1" type="ORF">EYF80_063390</name>
</gene>
<reference evidence="1 2" key="1">
    <citation type="submission" date="2019-03" db="EMBL/GenBank/DDBJ databases">
        <title>First draft genome of Liparis tanakae, snailfish: a comprehensive survey of snailfish specific genes.</title>
        <authorList>
            <person name="Kim W."/>
            <person name="Song I."/>
            <person name="Jeong J.-H."/>
            <person name="Kim D."/>
            <person name="Kim S."/>
            <person name="Ryu S."/>
            <person name="Song J.Y."/>
            <person name="Lee S.K."/>
        </authorList>
    </citation>
    <scope>NUCLEOTIDE SEQUENCE [LARGE SCALE GENOMIC DNA]</scope>
    <source>
        <tissue evidence="1">Muscle</tissue>
    </source>
</reference>
<comment type="caution">
    <text evidence="1">The sequence shown here is derived from an EMBL/GenBank/DDBJ whole genome shotgun (WGS) entry which is preliminary data.</text>
</comment>
<organism evidence="1 2">
    <name type="scientific">Liparis tanakae</name>
    <name type="common">Tanaka's snailfish</name>
    <dbReference type="NCBI Taxonomy" id="230148"/>
    <lineage>
        <taxon>Eukaryota</taxon>
        <taxon>Metazoa</taxon>
        <taxon>Chordata</taxon>
        <taxon>Craniata</taxon>
        <taxon>Vertebrata</taxon>
        <taxon>Euteleostomi</taxon>
        <taxon>Actinopterygii</taxon>
        <taxon>Neopterygii</taxon>
        <taxon>Teleostei</taxon>
        <taxon>Neoteleostei</taxon>
        <taxon>Acanthomorphata</taxon>
        <taxon>Eupercaria</taxon>
        <taxon>Perciformes</taxon>
        <taxon>Cottioidei</taxon>
        <taxon>Cottales</taxon>
        <taxon>Liparidae</taxon>
        <taxon>Liparis</taxon>
    </lineage>
</organism>